<protein>
    <submittedName>
        <fullName evidence="1">Retrovirus-related Pol polyprotein from transposon 412</fullName>
    </submittedName>
</protein>
<keyword evidence="2" id="KW-1185">Reference proteome</keyword>
<dbReference type="InterPro" id="IPR012337">
    <property type="entry name" value="RNaseH-like_sf"/>
</dbReference>
<dbReference type="Proteomes" id="UP000887116">
    <property type="component" value="Unassembled WGS sequence"/>
</dbReference>
<dbReference type="AlphaFoldDB" id="A0A8X6I306"/>
<organism evidence="1 2">
    <name type="scientific">Trichonephila clavata</name>
    <name type="common">Joro spider</name>
    <name type="synonym">Nephila clavata</name>
    <dbReference type="NCBI Taxonomy" id="2740835"/>
    <lineage>
        <taxon>Eukaryota</taxon>
        <taxon>Metazoa</taxon>
        <taxon>Ecdysozoa</taxon>
        <taxon>Arthropoda</taxon>
        <taxon>Chelicerata</taxon>
        <taxon>Arachnida</taxon>
        <taxon>Araneae</taxon>
        <taxon>Araneomorphae</taxon>
        <taxon>Entelegynae</taxon>
        <taxon>Araneoidea</taxon>
        <taxon>Nephilidae</taxon>
        <taxon>Trichonephila</taxon>
    </lineage>
</organism>
<accession>A0A8X6I306</accession>
<evidence type="ECO:0000313" key="1">
    <source>
        <dbReference type="EMBL" id="GFQ86567.1"/>
    </source>
</evidence>
<sequence length="205" mass="23497">MNNEGSDQEEAPMQLVPVRREIFPKLDVDRVGPLPIIPAGNKYINPDMCMSPRYHEAVLMPDKASTTLVETLLQTFKRRGFPKEFETYKGSLFISILTTKLFQKLGYKYCLSRMPVRFTIDFYYFSKLIAEHLTIELVKSKFVQDSVPYIGPVVRLERRSLAQLKFITIKICPIERNKTQVKGLGVAGCDRQYISMFSCLVAPST</sequence>
<dbReference type="OrthoDB" id="6435711at2759"/>
<reference evidence="1" key="1">
    <citation type="submission" date="2020-07" db="EMBL/GenBank/DDBJ databases">
        <title>Multicomponent nature underlies the extraordinary mechanical properties of spider dragline silk.</title>
        <authorList>
            <person name="Kono N."/>
            <person name="Nakamura H."/>
            <person name="Mori M."/>
            <person name="Yoshida Y."/>
            <person name="Ohtoshi R."/>
            <person name="Malay A.D."/>
            <person name="Moran D.A.P."/>
            <person name="Tomita M."/>
            <person name="Numata K."/>
            <person name="Arakawa K."/>
        </authorList>
    </citation>
    <scope>NUCLEOTIDE SEQUENCE</scope>
</reference>
<dbReference type="InterPro" id="IPR036397">
    <property type="entry name" value="RNaseH_sf"/>
</dbReference>
<dbReference type="EMBL" id="BMAO01023077">
    <property type="protein sequence ID" value="GFQ86567.1"/>
    <property type="molecule type" value="Genomic_DNA"/>
</dbReference>
<dbReference type="GO" id="GO:0003676">
    <property type="term" value="F:nucleic acid binding"/>
    <property type="evidence" value="ECO:0007669"/>
    <property type="project" value="InterPro"/>
</dbReference>
<dbReference type="SUPFAM" id="SSF53098">
    <property type="entry name" value="Ribonuclease H-like"/>
    <property type="match status" value="1"/>
</dbReference>
<dbReference type="Gene3D" id="3.30.420.10">
    <property type="entry name" value="Ribonuclease H-like superfamily/Ribonuclease H"/>
    <property type="match status" value="1"/>
</dbReference>
<name>A0A8X6I306_TRICU</name>
<evidence type="ECO:0000313" key="2">
    <source>
        <dbReference type="Proteomes" id="UP000887116"/>
    </source>
</evidence>
<comment type="caution">
    <text evidence="1">The sequence shown here is derived from an EMBL/GenBank/DDBJ whole genome shotgun (WGS) entry which is preliminary data.</text>
</comment>
<proteinExistence type="predicted"/>
<gene>
    <name evidence="1" type="primary">POL_527</name>
    <name evidence="1" type="ORF">TNCT_685291</name>
</gene>